<dbReference type="Pfam" id="PF13414">
    <property type="entry name" value="TPR_11"/>
    <property type="match status" value="1"/>
</dbReference>
<proteinExistence type="predicted"/>
<evidence type="ECO:0000256" key="3">
    <source>
        <dbReference type="PROSITE-ProRule" id="PRU00339"/>
    </source>
</evidence>
<dbReference type="RefSeq" id="WP_252851177.1">
    <property type="nucleotide sequence ID" value="NZ_JAMXLR010000017.1"/>
</dbReference>
<keyword evidence="2 3" id="KW-0802">TPR repeat</keyword>
<reference evidence="6" key="1">
    <citation type="submission" date="2022-06" db="EMBL/GenBank/DDBJ databases">
        <title>Aeoliella straminimaris, a novel planctomycete from sediments.</title>
        <authorList>
            <person name="Vitorino I.R."/>
            <person name="Lage O.M."/>
        </authorList>
    </citation>
    <scope>NUCLEOTIDE SEQUENCE</scope>
    <source>
        <strain evidence="6">ICT_H6.2</strain>
    </source>
</reference>
<gene>
    <name evidence="6" type="ORF">NG895_04090</name>
</gene>
<feature type="chain" id="PRO_5040790270" evidence="4">
    <location>
        <begin position="27"/>
        <end position="527"/>
    </location>
</feature>
<keyword evidence="7" id="KW-1185">Reference proteome</keyword>
<keyword evidence="1" id="KW-0677">Repeat</keyword>
<feature type="repeat" description="TPR" evidence="3">
    <location>
        <begin position="458"/>
        <end position="491"/>
    </location>
</feature>
<dbReference type="InterPro" id="IPR026000">
    <property type="entry name" value="Apc5_dom"/>
</dbReference>
<dbReference type="PANTHER" id="PTHR44858:SF1">
    <property type="entry name" value="UDP-N-ACETYLGLUCOSAMINE--PEPTIDE N-ACETYLGLUCOSAMINYLTRANSFERASE SPINDLY-RELATED"/>
    <property type="match status" value="1"/>
</dbReference>
<dbReference type="Pfam" id="PF13181">
    <property type="entry name" value="TPR_8"/>
    <property type="match status" value="1"/>
</dbReference>
<protein>
    <submittedName>
        <fullName evidence="6">Tetratricopeptide repeat protein</fullName>
    </submittedName>
</protein>
<dbReference type="Gene3D" id="1.25.40.10">
    <property type="entry name" value="Tetratricopeptide repeat domain"/>
    <property type="match status" value="5"/>
</dbReference>
<feature type="repeat" description="TPR" evidence="3">
    <location>
        <begin position="228"/>
        <end position="261"/>
    </location>
</feature>
<feature type="repeat" description="TPR" evidence="3">
    <location>
        <begin position="77"/>
        <end position="110"/>
    </location>
</feature>
<accession>A0A9X2JF96</accession>
<dbReference type="InterPro" id="IPR011990">
    <property type="entry name" value="TPR-like_helical_dom_sf"/>
</dbReference>
<feature type="repeat" description="TPR" evidence="3">
    <location>
        <begin position="194"/>
        <end position="227"/>
    </location>
</feature>
<organism evidence="6 7">
    <name type="scientific">Aeoliella straminimaris</name>
    <dbReference type="NCBI Taxonomy" id="2954799"/>
    <lineage>
        <taxon>Bacteria</taxon>
        <taxon>Pseudomonadati</taxon>
        <taxon>Planctomycetota</taxon>
        <taxon>Planctomycetia</taxon>
        <taxon>Pirellulales</taxon>
        <taxon>Lacipirellulaceae</taxon>
        <taxon>Aeoliella</taxon>
    </lineage>
</organism>
<dbReference type="EMBL" id="JAMXLR010000017">
    <property type="protein sequence ID" value="MCO6043077.1"/>
    <property type="molecule type" value="Genomic_DNA"/>
</dbReference>
<dbReference type="PROSITE" id="PS50005">
    <property type="entry name" value="TPR"/>
    <property type="match status" value="7"/>
</dbReference>
<dbReference type="SMART" id="SM00028">
    <property type="entry name" value="TPR"/>
    <property type="match status" value="9"/>
</dbReference>
<comment type="caution">
    <text evidence="6">The sequence shown here is derived from an EMBL/GenBank/DDBJ whole genome shotgun (WGS) entry which is preliminary data.</text>
</comment>
<feature type="repeat" description="TPR" evidence="3">
    <location>
        <begin position="322"/>
        <end position="355"/>
    </location>
</feature>
<evidence type="ECO:0000256" key="4">
    <source>
        <dbReference type="SAM" id="SignalP"/>
    </source>
</evidence>
<sequence length="527" mass="59072">MSTINFLRFACCPALLAALLTTAAFAQDEFGAEDTPSQNPFEQANAALENEEWDKATDMYTQILNAATAQRDTLAEAAAYIGRGQAWAGLELYQQALDDFRKADDLTNSADPKKKALRAELQYQRGKMYLDMGSQFIGAALPDLQAAHNSNRTHLPYVFALGKAYALGSPYQAGFGEQAEPLLTEYLDENPNDAEALRLRGTAYASMNEVEDAFADLNRSVELDSNDYQTYSTMGTLHIAEQQYPEAIEAIKKAIEVYEPQKGQEDVPFAQGYITLAVVYEEIGKTADDKAEREAALTDSIKSGDELLDLLPESHDYDNVRSEVYYHQGLAHRFLEEYGQAVKALGESINLNPEKGEAYFRRAICFVNMGEYELALRDLTDTQSLNFEDARAYLWQGITYAKMGKYREAIRAYNTAISFSNRYADAYRNRAHAYFQLGEFDSAIDSFNECIRLDFENASNYYKRGLCYDNLGKPDEAAKSYINAIRFDEQFAAAYDRLIPLLEQQGQADLAEQYRAKRATLSTSAGA</sequence>
<feature type="repeat" description="TPR" evidence="3">
    <location>
        <begin position="424"/>
        <end position="457"/>
    </location>
</feature>
<dbReference type="PROSITE" id="PS50293">
    <property type="entry name" value="TPR_REGION"/>
    <property type="match status" value="1"/>
</dbReference>
<dbReference type="PANTHER" id="PTHR44858">
    <property type="entry name" value="TETRATRICOPEPTIDE REPEAT PROTEIN 6"/>
    <property type="match status" value="1"/>
</dbReference>
<name>A0A9X2JF96_9BACT</name>
<dbReference type="Pfam" id="PF12862">
    <property type="entry name" value="ANAPC5"/>
    <property type="match status" value="1"/>
</dbReference>
<dbReference type="InterPro" id="IPR019734">
    <property type="entry name" value="TPR_rpt"/>
</dbReference>
<evidence type="ECO:0000313" key="7">
    <source>
        <dbReference type="Proteomes" id="UP001155241"/>
    </source>
</evidence>
<evidence type="ECO:0000313" key="6">
    <source>
        <dbReference type="EMBL" id="MCO6043077.1"/>
    </source>
</evidence>
<evidence type="ECO:0000256" key="2">
    <source>
        <dbReference type="ARBA" id="ARBA00022803"/>
    </source>
</evidence>
<dbReference type="SUPFAM" id="SSF48452">
    <property type="entry name" value="TPR-like"/>
    <property type="match status" value="3"/>
</dbReference>
<feature type="repeat" description="TPR" evidence="3">
    <location>
        <begin position="390"/>
        <end position="423"/>
    </location>
</feature>
<evidence type="ECO:0000259" key="5">
    <source>
        <dbReference type="Pfam" id="PF12862"/>
    </source>
</evidence>
<dbReference type="InterPro" id="IPR050498">
    <property type="entry name" value="Ycf3"/>
</dbReference>
<dbReference type="AlphaFoldDB" id="A0A9X2JF96"/>
<dbReference type="Pfam" id="PF13432">
    <property type="entry name" value="TPR_16"/>
    <property type="match status" value="2"/>
</dbReference>
<evidence type="ECO:0000256" key="1">
    <source>
        <dbReference type="ARBA" id="ARBA00022737"/>
    </source>
</evidence>
<keyword evidence="4" id="KW-0732">Signal</keyword>
<dbReference type="Proteomes" id="UP001155241">
    <property type="component" value="Unassembled WGS sequence"/>
</dbReference>
<feature type="domain" description="Anaphase-promoting complex subunit 5" evidence="5">
    <location>
        <begin position="234"/>
        <end position="259"/>
    </location>
</feature>
<feature type="signal peptide" evidence="4">
    <location>
        <begin position="1"/>
        <end position="26"/>
    </location>
</feature>